<comment type="caution">
    <text evidence="1">The sequence shown here is derived from an EMBL/GenBank/DDBJ whole genome shotgun (WGS) entry which is preliminary data.</text>
</comment>
<accession>A0AAV4RX39</accession>
<dbReference type="InterPro" id="IPR036388">
    <property type="entry name" value="WH-like_DNA-bd_sf"/>
</dbReference>
<sequence>MTLAGRIWPVGRSLEIPALGKSQCFEWFKKCKSGDFVGRNEERGRPPKKLEDSKLQALLDEQQHLADQLNVTREAIFIRFKTMGKMGLEHEHFWEPQTKNRPRDGTRYSHRKPESIWAKTTCLRKPSVYSQQTMTELRNLLLVESSPTLRTANYCAKWHVLRYKARKGRQGKWRATALLSCLLLFASTPWLCSKATCSPCGLISVMALCVLTGGRAFGMTDACERMLSKRTNYQEEKKKKLKYDSVYRINRQMYL</sequence>
<reference evidence="1 2" key="1">
    <citation type="submission" date="2021-06" db="EMBL/GenBank/DDBJ databases">
        <title>Caerostris darwini draft genome.</title>
        <authorList>
            <person name="Kono N."/>
            <person name="Arakawa K."/>
        </authorList>
    </citation>
    <scope>NUCLEOTIDE SEQUENCE [LARGE SCALE GENOMIC DNA]</scope>
</reference>
<proteinExistence type="predicted"/>
<evidence type="ECO:0000313" key="2">
    <source>
        <dbReference type="Proteomes" id="UP001054837"/>
    </source>
</evidence>
<dbReference type="EMBL" id="BPLQ01006760">
    <property type="protein sequence ID" value="GIY25037.1"/>
    <property type="molecule type" value="Genomic_DNA"/>
</dbReference>
<dbReference type="AlphaFoldDB" id="A0AAV4RX39"/>
<name>A0AAV4RX39_9ARAC</name>
<protein>
    <submittedName>
        <fullName evidence="1">Mariner Mos1 transposase</fullName>
    </submittedName>
</protein>
<organism evidence="1 2">
    <name type="scientific">Caerostris darwini</name>
    <dbReference type="NCBI Taxonomy" id="1538125"/>
    <lineage>
        <taxon>Eukaryota</taxon>
        <taxon>Metazoa</taxon>
        <taxon>Ecdysozoa</taxon>
        <taxon>Arthropoda</taxon>
        <taxon>Chelicerata</taxon>
        <taxon>Arachnida</taxon>
        <taxon>Araneae</taxon>
        <taxon>Araneomorphae</taxon>
        <taxon>Entelegynae</taxon>
        <taxon>Araneoidea</taxon>
        <taxon>Araneidae</taxon>
        <taxon>Caerostris</taxon>
    </lineage>
</organism>
<keyword evidence="2" id="KW-1185">Reference proteome</keyword>
<dbReference type="Proteomes" id="UP001054837">
    <property type="component" value="Unassembled WGS sequence"/>
</dbReference>
<dbReference type="Gene3D" id="1.10.10.10">
    <property type="entry name" value="Winged helix-like DNA-binding domain superfamily/Winged helix DNA-binding domain"/>
    <property type="match status" value="1"/>
</dbReference>
<evidence type="ECO:0000313" key="1">
    <source>
        <dbReference type="EMBL" id="GIY25037.1"/>
    </source>
</evidence>
<gene>
    <name evidence="1" type="primary">G5I_11889</name>
    <name evidence="1" type="ORF">CDAR_243451</name>
</gene>